<keyword evidence="4" id="KW-1185">Reference proteome</keyword>
<gene>
    <name evidence="3" type="ORF">LNAOJCKE_3290</name>
</gene>
<proteinExistence type="predicted"/>
<organism evidence="3 4">
    <name type="scientific">Methylorubrum aminovorans</name>
    <dbReference type="NCBI Taxonomy" id="269069"/>
    <lineage>
        <taxon>Bacteria</taxon>
        <taxon>Pseudomonadati</taxon>
        <taxon>Pseudomonadota</taxon>
        <taxon>Alphaproteobacteria</taxon>
        <taxon>Hyphomicrobiales</taxon>
        <taxon>Methylobacteriaceae</taxon>
        <taxon>Methylorubrum</taxon>
    </lineage>
</organism>
<feature type="chain" id="PRO_5046259383" evidence="2">
    <location>
        <begin position="31"/>
        <end position="224"/>
    </location>
</feature>
<feature type="signal peptide" evidence="2">
    <location>
        <begin position="1"/>
        <end position="30"/>
    </location>
</feature>
<dbReference type="EMBL" id="BPRC01000011">
    <property type="protein sequence ID" value="GJE66076.1"/>
    <property type="molecule type" value="Genomic_DNA"/>
</dbReference>
<dbReference type="Proteomes" id="UP001055039">
    <property type="component" value="Unassembled WGS sequence"/>
</dbReference>
<reference evidence="3" key="1">
    <citation type="journal article" date="2021" name="Front. Microbiol.">
        <title>Comprehensive Comparative Genomics and Phenotyping of Methylobacterium Species.</title>
        <authorList>
            <person name="Alessa O."/>
            <person name="Ogura Y."/>
            <person name="Fujitani Y."/>
            <person name="Takami H."/>
            <person name="Hayashi T."/>
            <person name="Sahin N."/>
            <person name="Tani A."/>
        </authorList>
    </citation>
    <scope>NUCLEOTIDE SEQUENCE</scope>
    <source>
        <strain evidence="3">NBRC 15686</strain>
    </source>
</reference>
<sequence length="224" mass="24002">MTDAPAHRLRAALLASCLLAGLSAFTPARAEEMPDSTEDPAPDVSTDSADTPADPITLRLDQGFRLDLPPGWVLEEAGGDPGDASGRRVVRIVCETPACARTREACTLRLRPKAVEGEDDAARLAGLHATPLSRYVRLRAVLKSTSASASIRRPLGPERFGARDWIAVETEAAPRFKSGLFAETVVDGRYLGAICKTCETGAVRHEAARSILASMRRVERSAAR</sequence>
<reference evidence="3" key="2">
    <citation type="submission" date="2021-08" db="EMBL/GenBank/DDBJ databases">
        <authorList>
            <person name="Tani A."/>
            <person name="Ola A."/>
            <person name="Ogura Y."/>
            <person name="Katsura K."/>
            <person name="Hayashi T."/>
        </authorList>
    </citation>
    <scope>NUCLEOTIDE SEQUENCE</scope>
    <source>
        <strain evidence="3">NBRC 15686</strain>
    </source>
</reference>
<accession>A0ABQ4UFH8</accession>
<keyword evidence="2" id="KW-0732">Signal</keyword>
<evidence type="ECO:0000313" key="3">
    <source>
        <dbReference type="EMBL" id="GJE66076.1"/>
    </source>
</evidence>
<comment type="caution">
    <text evidence="3">The sequence shown here is derived from an EMBL/GenBank/DDBJ whole genome shotgun (WGS) entry which is preliminary data.</text>
</comment>
<evidence type="ECO:0000256" key="1">
    <source>
        <dbReference type="SAM" id="MobiDB-lite"/>
    </source>
</evidence>
<feature type="region of interest" description="Disordered" evidence="1">
    <location>
        <begin position="31"/>
        <end position="55"/>
    </location>
</feature>
<name>A0ABQ4UFH8_9HYPH</name>
<evidence type="ECO:0000256" key="2">
    <source>
        <dbReference type="SAM" id="SignalP"/>
    </source>
</evidence>
<dbReference type="RefSeq" id="WP_238225639.1">
    <property type="nucleotide sequence ID" value="NZ_BAAADH010000007.1"/>
</dbReference>
<protein>
    <submittedName>
        <fullName evidence="3">Uncharacterized protein</fullName>
    </submittedName>
</protein>
<evidence type="ECO:0000313" key="4">
    <source>
        <dbReference type="Proteomes" id="UP001055039"/>
    </source>
</evidence>